<evidence type="ECO:0000313" key="3">
    <source>
        <dbReference type="EMBL" id="GAA1531458.1"/>
    </source>
</evidence>
<name>A0ABN2B0I7_9ACTN</name>
<dbReference type="InterPro" id="IPR050789">
    <property type="entry name" value="Diverse_Enzym_Activities"/>
</dbReference>
<comment type="caution">
    <text evidence="3">The sequence shown here is derived from an EMBL/GenBank/DDBJ whole genome shotgun (WGS) entry which is preliminary data.</text>
</comment>
<dbReference type="InterPro" id="IPR012338">
    <property type="entry name" value="Beta-lactam/transpept-like"/>
</dbReference>
<evidence type="ECO:0000256" key="1">
    <source>
        <dbReference type="ARBA" id="ARBA00022801"/>
    </source>
</evidence>
<dbReference type="PANTHER" id="PTHR43283:SF11">
    <property type="entry name" value="BETA-LACTAMASE-RELATED DOMAIN-CONTAINING PROTEIN"/>
    <property type="match status" value="1"/>
</dbReference>
<sequence length="322" mass="33978">MTIDALVRQAPMPAVAVAVFTRDAQLEEVVHGVADLETGRPATRHDWWDLASLTKVLVTVPAVLDLVAGRRIGLDEPLGAAWPGARHAPFAGATIAQLLSYDAGLPATVPFFREGADVVAAALRTRTVGAGAAYSDVNFIVLGAMVEALTGRPLTEAAGRHGLRYAPLPGPAVATERCAWRGRLICGEVHDENAAAMGGVAGHAGAFGTIGQVARIGQDWLCERVSTPALHRSVRECWAEGGGERFGLGWWLAPTRGLGGPRAGADGYGMSGFVGNRIWLEPARGYGVVVLSNRIHPVRTPREPFAAWCDELLTTVADAMGR</sequence>
<dbReference type="GO" id="GO:0016787">
    <property type="term" value="F:hydrolase activity"/>
    <property type="evidence" value="ECO:0007669"/>
    <property type="project" value="UniProtKB-KW"/>
</dbReference>
<dbReference type="Gene3D" id="3.40.710.10">
    <property type="entry name" value="DD-peptidase/beta-lactamase superfamily"/>
    <property type="match status" value="1"/>
</dbReference>
<gene>
    <name evidence="3" type="ORF">GCM10009827_056480</name>
</gene>
<protein>
    <submittedName>
        <fullName evidence="3">Serine hydrolase domain-containing protein</fullName>
    </submittedName>
</protein>
<dbReference type="InterPro" id="IPR001466">
    <property type="entry name" value="Beta-lactam-related"/>
</dbReference>
<dbReference type="PANTHER" id="PTHR43283">
    <property type="entry name" value="BETA-LACTAMASE-RELATED"/>
    <property type="match status" value="1"/>
</dbReference>
<feature type="domain" description="Beta-lactamase-related" evidence="2">
    <location>
        <begin position="3"/>
        <end position="299"/>
    </location>
</feature>
<accession>A0ABN2B0I7</accession>
<dbReference type="Proteomes" id="UP001501470">
    <property type="component" value="Unassembled WGS sequence"/>
</dbReference>
<keyword evidence="1 3" id="KW-0378">Hydrolase</keyword>
<dbReference type="RefSeq" id="WP_344505183.1">
    <property type="nucleotide sequence ID" value="NZ_BAAAQD010000011.1"/>
</dbReference>
<proteinExistence type="predicted"/>
<dbReference type="Pfam" id="PF00144">
    <property type="entry name" value="Beta-lactamase"/>
    <property type="match status" value="1"/>
</dbReference>
<keyword evidence="4" id="KW-1185">Reference proteome</keyword>
<dbReference type="EMBL" id="BAAAQD010000011">
    <property type="protein sequence ID" value="GAA1531458.1"/>
    <property type="molecule type" value="Genomic_DNA"/>
</dbReference>
<reference evidence="3 4" key="1">
    <citation type="journal article" date="2019" name="Int. J. Syst. Evol. Microbiol.">
        <title>The Global Catalogue of Microorganisms (GCM) 10K type strain sequencing project: providing services to taxonomists for standard genome sequencing and annotation.</title>
        <authorList>
            <consortium name="The Broad Institute Genomics Platform"/>
            <consortium name="The Broad Institute Genome Sequencing Center for Infectious Disease"/>
            <person name="Wu L."/>
            <person name="Ma J."/>
        </authorList>
    </citation>
    <scope>NUCLEOTIDE SEQUENCE [LARGE SCALE GENOMIC DNA]</scope>
    <source>
        <strain evidence="3 4">JCM 15933</strain>
    </source>
</reference>
<organism evidence="3 4">
    <name type="scientific">Dactylosporangium maewongense</name>
    <dbReference type="NCBI Taxonomy" id="634393"/>
    <lineage>
        <taxon>Bacteria</taxon>
        <taxon>Bacillati</taxon>
        <taxon>Actinomycetota</taxon>
        <taxon>Actinomycetes</taxon>
        <taxon>Micromonosporales</taxon>
        <taxon>Micromonosporaceae</taxon>
        <taxon>Dactylosporangium</taxon>
    </lineage>
</organism>
<evidence type="ECO:0000259" key="2">
    <source>
        <dbReference type="Pfam" id="PF00144"/>
    </source>
</evidence>
<evidence type="ECO:0000313" key="4">
    <source>
        <dbReference type="Proteomes" id="UP001501470"/>
    </source>
</evidence>
<dbReference type="SUPFAM" id="SSF56601">
    <property type="entry name" value="beta-lactamase/transpeptidase-like"/>
    <property type="match status" value="1"/>
</dbReference>